<keyword evidence="2" id="KW-0067">ATP-binding</keyword>
<feature type="domain" description="HTH luxR-type" evidence="3">
    <location>
        <begin position="851"/>
        <end position="916"/>
    </location>
</feature>
<dbReference type="GO" id="GO:0004016">
    <property type="term" value="F:adenylate cyclase activity"/>
    <property type="evidence" value="ECO:0007669"/>
    <property type="project" value="TreeGrafter"/>
</dbReference>
<dbReference type="InterPro" id="IPR000792">
    <property type="entry name" value="Tscrpt_reg_LuxR_C"/>
</dbReference>
<evidence type="ECO:0000313" key="5">
    <source>
        <dbReference type="Proteomes" id="UP000247781"/>
    </source>
</evidence>
<dbReference type="GO" id="GO:0006355">
    <property type="term" value="P:regulation of DNA-templated transcription"/>
    <property type="evidence" value="ECO:0007669"/>
    <property type="project" value="InterPro"/>
</dbReference>
<dbReference type="CDD" id="cd06170">
    <property type="entry name" value="LuxR_C_like"/>
    <property type="match status" value="1"/>
</dbReference>
<keyword evidence="5" id="KW-1185">Reference proteome</keyword>
<reference evidence="5" key="1">
    <citation type="submission" date="2018-05" db="EMBL/GenBank/DDBJ databases">
        <authorList>
            <person name="Deangelis K."/>
            <person name="Huntemann M."/>
            <person name="Clum A."/>
            <person name="Pillay M."/>
            <person name="Palaniappan K."/>
            <person name="Varghese N."/>
            <person name="Mikhailova N."/>
            <person name="Stamatis D."/>
            <person name="Reddy T."/>
            <person name="Daum C."/>
            <person name="Shapiro N."/>
            <person name="Ivanova N."/>
            <person name="Kyrpides N."/>
            <person name="Woyke T."/>
        </authorList>
    </citation>
    <scope>NUCLEOTIDE SEQUENCE [LARGE SCALE GENOMIC DNA]</scope>
    <source>
        <strain evidence="5">GAS496</strain>
    </source>
</reference>
<dbReference type="GO" id="GO:0003677">
    <property type="term" value="F:DNA binding"/>
    <property type="evidence" value="ECO:0007669"/>
    <property type="project" value="InterPro"/>
</dbReference>
<dbReference type="InterPro" id="IPR011990">
    <property type="entry name" value="TPR-like_helical_dom_sf"/>
</dbReference>
<name>A0A318HH96_9MYCO</name>
<dbReference type="SUPFAM" id="SSF48452">
    <property type="entry name" value="TPR-like"/>
    <property type="match status" value="2"/>
</dbReference>
<dbReference type="AlphaFoldDB" id="A0A318HH96"/>
<sequence length="920" mass="99507">MTPGMASRPSEEAALSEFLDSASTAPSALLLDGEAGIGKTTVWLAGLKRGRDRGFRVMSARAANAQSMLAYAPLADLLTGLDPDTWADLPDPQRIAVDRLMRREQAAEAVTDQRAVSAAFLSVVDRLADRGPVLLAIDDLQWLDPSTVHVIGFAARRLSGAVGLLATVRIEPDSGDATSWLQLPRPDALHRITVHPLPSRVLHAVVSEVLDRSIPPATMTRIHQVSAGNPFYAIELGRVLLENGGEILPSTLAELVRARIDSLDPEAHDVLLATACLAAPTVELVGAAVAVDDDRLIELLETTERHGIVAIEGNRIRFTHPLLASGVYADASPTQRREMHRRLAGVVHELELRARHLAMASRAGDRDTFEALDAAATSAHARGAPAAAAELLELAIALGGDTPERRVRLAGHYFDSGDPGRARALLERAIAGMQRGQLRAEALNSLAIVRFIDDGYLDATELLQRALTEDEPDEPLRIRMLTTLSHVLFNTGGPDAAWQRADEAVARAEKLAAPGLLSLALGLRAMLSFLRGDGMDEQGLLRALELEDHESFTPTVLKPSVVYALILAWTGDLDTSHERLRAVQRRCVEKGEEGELIFIDFQVALNRIWRGDFTEAARVTDDATELASQRDGDFPAMLSLVLRAWLAVYGGQEEDARTAVANAIDASKRSGTGWHDDWSLTALGFLETSLGNYEAAVNALQPLLSRFDPAFYPTEIFAASFLPDAVEALTALGRADEAEPLVDALENNGRRLNRAWMLAVGARSRAMVQAARGDVMAAVDSAQHALSEHDRLPMPFERARTQLLLGQLTRRERSESTAALRDALAVFEELGTELWANRARAELAGRRTKTPTGQTDALTVAELQVAELAAAGMTNRDVAAELFISSKTVEATLARVYRKLGIGSRAELGHRLDKSSTSDG</sequence>
<evidence type="ECO:0000259" key="3">
    <source>
        <dbReference type="PROSITE" id="PS50043"/>
    </source>
</evidence>
<gene>
    <name evidence="4" type="ORF">C8E89_107101</name>
</gene>
<dbReference type="SUPFAM" id="SSF46894">
    <property type="entry name" value="C-terminal effector domain of the bipartite response regulators"/>
    <property type="match status" value="1"/>
</dbReference>
<dbReference type="OrthoDB" id="3796539at2"/>
<dbReference type="InterPro" id="IPR041664">
    <property type="entry name" value="AAA_16"/>
</dbReference>
<dbReference type="Pfam" id="PF00196">
    <property type="entry name" value="GerE"/>
    <property type="match status" value="1"/>
</dbReference>
<dbReference type="Gene3D" id="1.10.10.10">
    <property type="entry name" value="Winged helix-like DNA-binding domain superfamily/Winged helix DNA-binding domain"/>
    <property type="match status" value="1"/>
</dbReference>
<comment type="caution">
    <text evidence="4">The sequence shown here is derived from an EMBL/GenBank/DDBJ whole genome shotgun (WGS) entry which is preliminary data.</text>
</comment>
<dbReference type="PROSITE" id="PS50043">
    <property type="entry name" value="HTH_LUXR_2"/>
    <property type="match status" value="1"/>
</dbReference>
<dbReference type="GO" id="GO:0005737">
    <property type="term" value="C:cytoplasm"/>
    <property type="evidence" value="ECO:0007669"/>
    <property type="project" value="TreeGrafter"/>
</dbReference>
<dbReference type="PANTHER" id="PTHR16305">
    <property type="entry name" value="TESTICULAR SOLUBLE ADENYLYL CYCLASE"/>
    <property type="match status" value="1"/>
</dbReference>
<dbReference type="EMBL" id="QJJU01000007">
    <property type="protein sequence ID" value="PXX08796.1"/>
    <property type="molecule type" value="Genomic_DNA"/>
</dbReference>
<evidence type="ECO:0000256" key="1">
    <source>
        <dbReference type="ARBA" id="ARBA00022741"/>
    </source>
</evidence>
<dbReference type="GO" id="GO:0005524">
    <property type="term" value="F:ATP binding"/>
    <property type="evidence" value="ECO:0007669"/>
    <property type="project" value="UniProtKB-KW"/>
</dbReference>
<dbReference type="Proteomes" id="UP000247781">
    <property type="component" value="Unassembled WGS sequence"/>
</dbReference>
<keyword evidence="1" id="KW-0547">Nucleotide-binding</keyword>
<dbReference type="RefSeq" id="WP_110316432.1">
    <property type="nucleotide sequence ID" value="NZ_QJJU01000007.1"/>
</dbReference>
<dbReference type="Gene3D" id="1.25.40.10">
    <property type="entry name" value="Tetratricopeptide repeat domain"/>
    <property type="match status" value="2"/>
</dbReference>
<proteinExistence type="predicted"/>
<organism evidence="4 5">
    <name type="scientific">Mycolicibacterium moriokaense</name>
    <dbReference type="NCBI Taxonomy" id="39691"/>
    <lineage>
        <taxon>Bacteria</taxon>
        <taxon>Bacillati</taxon>
        <taxon>Actinomycetota</taxon>
        <taxon>Actinomycetes</taxon>
        <taxon>Mycobacteriales</taxon>
        <taxon>Mycobacteriaceae</taxon>
        <taxon>Mycolicibacterium</taxon>
    </lineage>
</organism>
<evidence type="ECO:0000256" key="2">
    <source>
        <dbReference type="ARBA" id="ARBA00022840"/>
    </source>
</evidence>
<dbReference type="InterPro" id="IPR016032">
    <property type="entry name" value="Sig_transdc_resp-reg_C-effctor"/>
</dbReference>
<dbReference type="InterPro" id="IPR027417">
    <property type="entry name" value="P-loop_NTPase"/>
</dbReference>
<dbReference type="SMART" id="SM00421">
    <property type="entry name" value="HTH_LUXR"/>
    <property type="match status" value="1"/>
</dbReference>
<dbReference type="Pfam" id="PF13191">
    <property type="entry name" value="AAA_16"/>
    <property type="match status" value="1"/>
</dbReference>
<dbReference type="InterPro" id="IPR036388">
    <property type="entry name" value="WH-like_DNA-bd_sf"/>
</dbReference>
<dbReference type="PRINTS" id="PR00038">
    <property type="entry name" value="HTHLUXR"/>
</dbReference>
<reference evidence="4 5" key="2">
    <citation type="submission" date="2018-06" db="EMBL/GenBank/DDBJ databases">
        <title>Sequencing of bacterial isolates from soil warming experiment in Harvard Forest, Massachusetts, USA.</title>
        <authorList>
            <person name="Deangelis K.PhD."/>
        </authorList>
    </citation>
    <scope>NUCLEOTIDE SEQUENCE [LARGE SCALE GENOMIC DNA]</scope>
    <source>
        <strain evidence="4 5">GAS496</strain>
    </source>
</reference>
<dbReference type="PANTHER" id="PTHR16305:SF35">
    <property type="entry name" value="TRANSCRIPTIONAL ACTIVATOR DOMAIN"/>
    <property type="match status" value="1"/>
</dbReference>
<dbReference type="SUPFAM" id="SSF52540">
    <property type="entry name" value="P-loop containing nucleoside triphosphate hydrolases"/>
    <property type="match status" value="1"/>
</dbReference>
<protein>
    <submittedName>
        <fullName evidence="4">LuxR family transcriptional regulator</fullName>
    </submittedName>
</protein>
<evidence type="ECO:0000313" key="4">
    <source>
        <dbReference type="EMBL" id="PXX08796.1"/>
    </source>
</evidence>
<accession>A0A318HH96</accession>